<keyword evidence="2 5" id="KW-0813">Transport</keyword>
<accession>A0A917FNB1</accession>
<dbReference type="Gene3D" id="3.40.190.10">
    <property type="entry name" value="Periplasmic binding protein-like II"/>
    <property type="match status" value="2"/>
</dbReference>
<dbReference type="EMBL" id="BMGR01000003">
    <property type="protein sequence ID" value="GGF94162.1"/>
    <property type="molecule type" value="Genomic_DNA"/>
</dbReference>
<proteinExistence type="inferred from homology"/>
<dbReference type="PRINTS" id="PR00181">
    <property type="entry name" value="MALTOSEBP"/>
</dbReference>
<dbReference type="GO" id="GO:0015768">
    <property type="term" value="P:maltose transport"/>
    <property type="evidence" value="ECO:0007669"/>
    <property type="project" value="TreeGrafter"/>
</dbReference>
<dbReference type="PANTHER" id="PTHR30061">
    <property type="entry name" value="MALTOSE-BINDING PERIPLASMIC PROTEIN"/>
    <property type="match status" value="1"/>
</dbReference>
<evidence type="ECO:0000256" key="4">
    <source>
        <dbReference type="ARBA" id="ARBA00022729"/>
    </source>
</evidence>
<gene>
    <name evidence="7" type="ORF">GCM10010916_09390</name>
</gene>
<dbReference type="Proteomes" id="UP000644756">
    <property type="component" value="Unassembled WGS sequence"/>
</dbReference>
<keyword evidence="3 5" id="KW-0762">Sugar transport</keyword>
<feature type="compositionally biased region" description="Low complexity" evidence="6">
    <location>
        <begin position="49"/>
        <end position="70"/>
    </location>
</feature>
<evidence type="ECO:0000256" key="2">
    <source>
        <dbReference type="ARBA" id="ARBA00022448"/>
    </source>
</evidence>
<dbReference type="GO" id="GO:0042956">
    <property type="term" value="P:maltodextrin transmembrane transport"/>
    <property type="evidence" value="ECO:0007669"/>
    <property type="project" value="TreeGrafter"/>
</dbReference>
<dbReference type="SUPFAM" id="SSF53850">
    <property type="entry name" value="Periplasmic binding protein-like II"/>
    <property type="match status" value="1"/>
</dbReference>
<dbReference type="Pfam" id="PF13416">
    <property type="entry name" value="SBP_bac_8"/>
    <property type="match status" value="1"/>
</dbReference>
<evidence type="ECO:0000256" key="6">
    <source>
        <dbReference type="SAM" id="MobiDB-lite"/>
    </source>
</evidence>
<name>A0A917FNB1_9BACL</name>
<dbReference type="GO" id="GO:0055052">
    <property type="term" value="C:ATP-binding cassette (ABC) transporter complex, substrate-binding subunit-containing"/>
    <property type="evidence" value="ECO:0007669"/>
    <property type="project" value="TreeGrafter"/>
</dbReference>
<dbReference type="GO" id="GO:1901982">
    <property type="term" value="F:maltose binding"/>
    <property type="evidence" value="ECO:0007669"/>
    <property type="project" value="TreeGrafter"/>
</dbReference>
<reference evidence="7" key="1">
    <citation type="journal article" date="2014" name="Int. J. Syst. Evol. Microbiol.">
        <title>Complete genome sequence of Corynebacterium casei LMG S-19264T (=DSM 44701T), isolated from a smear-ripened cheese.</title>
        <authorList>
            <consortium name="US DOE Joint Genome Institute (JGI-PGF)"/>
            <person name="Walter F."/>
            <person name="Albersmeier A."/>
            <person name="Kalinowski J."/>
            <person name="Ruckert C."/>
        </authorList>
    </citation>
    <scope>NUCLEOTIDE SEQUENCE</scope>
    <source>
        <strain evidence="7">CGMCC 1.12987</strain>
    </source>
</reference>
<comment type="caution">
    <text evidence="7">The sequence shown here is derived from an EMBL/GenBank/DDBJ whole genome shotgun (WGS) entry which is preliminary data.</text>
</comment>
<evidence type="ECO:0000313" key="7">
    <source>
        <dbReference type="EMBL" id="GGF94162.1"/>
    </source>
</evidence>
<comment type="subcellular location">
    <subcellularLocation>
        <location evidence="5">Cell membrane</location>
        <topology evidence="5">Lipid-anchor</topology>
    </subcellularLocation>
</comment>
<keyword evidence="4" id="KW-0732">Signal</keyword>
<dbReference type="PANTHER" id="PTHR30061:SF50">
    <property type="entry name" value="MALTOSE_MALTODEXTRIN-BINDING PERIPLASMIC PROTEIN"/>
    <property type="match status" value="1"/>
</dbReference>
<keyword evidence="5" id="KW-0472">Membrane</keyword>
<comment type="similarity">
    <text evidence="1 5">Belongs to the bacterial solute-binding protein 1 family.</text>
</comment>
<reference evidence="7" key="2">
    <citation type="submission" date="2020-09" db="EMBL/GenBank/DDBJ databases">
        <authorList>
            <person name="Sun Q."/>
            <person name="Zhou Y."/>
        </authorList>
    </citation>
    <scope>NUCLEOTIDE SEQUENCE</scope>
    <source>
        <strain evidence="7">CGMCC 1.12987</strain>
    </source>
</reference>
<organism evidence="7 8">
    <name type="scientific">Paenibacillus abyssi</name>
    <dbReference type="NCBI Taxonomy" id="1340531"/>
    <lineage>
        <taxon>Bacteria</taxon>
        <taxon>Bacillati</taxon>
        <taxon>Bacillota</taxon>
        <taxon>Bacilli</taxon>
        <taxon>Bacillales</taxon>
        <taxon>Paenibacillaceae</taxon>
        <taxon>Paenibacillus</taxon>
    </lineage>
</organism>
<dbReference type="CDD" id="cd13586">
    <property type="entry name" value="PBP2_Maltose_binding_like"/>
    <property type="match status" value="1"/>
</dbReference>
<keyword evidence="5" id="KW-0449">Lipoprotein</keyword>
<dbReference type="InterPro" id="IPR006059">
    <property type="entry name" value="SBP"/>
</dbReference>
<sequence>MFRKTQVVKIDEEGGLMTMKSRKMVFLTFTLIMVLILAACSGGNAPANNGGNTTPNNSGSTNTPSNTANNAEEEEEYLPEEGASLIVWDNKDAEGEWTRFVAEEFTKQYGVPVKVEDVGHTDAPGKLKTDGPAGLAADVFAAPHDHAGSMAAQGLILENFYADEYLGNFMDAAITGTTYEGKLYGYPTNIETYALFYNKDLVTEVPTTFEEVIAQSKEYTDKAQNKFGFMMEVANFYFVYSIIGGHGGYVFGNSNTDANDIGLNNEGAVAAGEFMLRLKKEILPLNNEDITYDIKQSLFNEGTLMYNVDGPWAVKGHRDAGLNFGVIPMPKLENGNVPTSFSGIKGLYVNAYTKYPEAASLYARFATSEEMLLKRFEMTGELPPHNALLENEAIKQDEIASAFLTQAQSAVPMPNIPEMPAVWGPAGAALAAIWNEQTPPKEALDSAVQQIKEAIEIQNSGQ</sequence>
<evidence type="ECO:0000256" key="1">
    <source>
        <dbReference type="ARBA" id="ARBA00008520"/>
    </source>
</evidence>
<keyword evidence="5" id="KW-1003">Cell membrane</keyword>
<keyword evidence="8" id="KW-1185">Reference proteome</keyword>
<evidence type="ECO:0000256" key="3">
    <source>
        <dbReference type="ARBA" id="ARBA00022597"/>
    </source>
</evidence>
<protein>
    <recommendedName>
        <fullName evidence="5">Maltodextrin-binding protein</fullName>
    </recommendedName>
</protein>
<feature type="region of interest" description="Disordered" evidence="6">
    <location>
        <begin position="49"/>
        <end position="76"/>
    </location>
</feature>
<dbReference type="InterPro" id="IPR006060">
    <property type="entry name" value="Maltose/Cyclodextrin-bd"/>
</dbReference>
<evidence type="ECO:0000256" key="5">
    <source>
        <dbReference type="RuleBase" id="RU365005"/>
    </source>
</evidence>
<dbReference type="AlphaFoldDB" id="A0A917FNB1"/>
<dbReference type="GO" id="GO:0015144">
    <property type="term" value="F:carbohydrate transmembrane transporter activity"/>
    <property type="evidence" value="ECO:0007669"/>
    <property type="project" value="InterPro"/>
</dbReference>
<evidence type="ECO:0000313" key="8">
    <source>
        <dbReference type="Proteomes" id="UP000644756"/>
    </source>
</evidence>